<accession>A0A485KB85</accession>
<dbReference type="EMBL" id="VJMH01000590">
    <property type="protein sequence ID" value="KAF0715419.1"/>
    <property type="molecule type" value="Genomic_DNA"/>
</dbReference>
<dbReference type="PANTHER" id="PTHR46224">
    <property type="entry name" value="ANKYRIN REPEAT FAMILY PROTEIN"/>
    <property type="match status" value="1"/>
</dbReference>
<evidence type="ECO:0000256" key="2">
    <source>
        <dbReference type="PROSITE-ProRule" id="PRU00024"/>
    </source>
</evidence>
<evidence type="ECO:0000259" key="5">
    <source>
        <dbReference type="PROSITE" id="PS50132"/>
    </source>
</evidence>
<dbReference type="Gene3D" id="1.10.167.10">
    <property type="entry name" value="Regulator of G-protein Signalling 4, domain 2"/>
    <property type="match status" value="1"/>
</dbReference>
<evidence type="ECO:0000313" key="8">
    <source>
        <dbReference type="Proteomes" id="UP000332933"/>
    </source>
</evidence>
<evidence type="ECO:0000256" key="3">
    <source>
        <dbReference type="SAM" id="MobiDB-lite"/>
    </source>
</evidence>
<keyword evidence="1" id="KW-0040">ANK repeat</keyword>
<feature type="repeat" description="ANK" evidence="1">
    <location>
        <begin position="195"/>
        <end position="227"/>
    </location>
</feature>
<evidence type="ECO:0000313" key="7">
    <source>
        <dbReference type="EMBL" id="VFT80535.1"/>
    </source>
</evidence>
<gene>
    <name evidence="7" type="primary">Aste57867_3369</name>
    <name evidence="6" type="ORF">As57867_003359</name>
    <name evidence="7" type="ORF">ASTE57867_3369</name>
</gene>
<dbReference type="PROSITE" id="PS50088">
    <property type="entry name" value="ANK_REPEAT"/>
    <property type="match status" value="2"/>
</dbReference>
<dbReference type="EMBL" id="CAADRA010000590">
    <property type="protein sequence ID" value="VFT80535.1"/>
    <property type="molecule type" value="Genomic_DNA"/>
</dbReference>
<feature type="domain" description="B box-type" evidence="4">
    <location>
        <begin position="612"/>
        <end position="658"/>
    </location>
</feature>
<reference evidence="7 8" key="1">
    <citation type="submission" date="2019-03" db="EMBL/GenBank/DDBJ databases">
        <authorList>
            <person name="Gaulin E."/>
            <person name="Dumas B."/>
        </authorList>
    </citation>
    <scope>NUCLEOTIDE SEQUENCE [LARGE SCALE GENOMIC DNA]</scope>
    <source>
        <strain evidence="7">CBS 568.67</strain>
    </source>
</reference>
<keyword evidence="8" id="KW-1185">Reference proteome</keyword>
<dbReference type="InterPro" id="IPR000315">
    <property type="entry name" value="Znf_B-box"/>
</dbReference>
<dbReference type="InterPro" id="IPR036305">
    <property type="entry name" value="RGS_sf"/>
</dbReference>
<dbReference type="PANTHER" id="PTHR46224:SF6">
    <property type="entry name" value="ANKYRIN REPEAT FAMILY PROTEIN"/>
    <property type="match status" value="1"/>
</dbReference>
<dbReference type="InterPro" id="IPR011990">
    <property type="entry name" value="TPR-like_helical_dom_sf"/>
</dbReference>
<dbReference type="InterPro" id="IPR002110">
    <property type="entry name" value="Ankyrin_rpt"/>
</dbReference>
<dbReference type="AlphaFoldDB" id="A0A485KB85"/>
<name>A0A485KB85_9STRA</name>
<evidence type="ECO:0000256" key="1">
    <source>
        <dbReference type="PROSITE-ProRule" id="PRU00023"/>
    </source>
</evidence>
<dbReference type="SUPFAM" id="SSF48403">
    <property type="entry name" value="Ankyrin repeat"/>
    <property type="match status" value="1"/>
</dbReference>
<keyword evidence="2" id="KW-0863">Zinc-finger</keyword>
<dbReference type="Pfam" id="PF00615">
    <property type="entry name" value="RGS"/>
    <property type="match status" value="1"/>
</dbReference>
<dbReference type="Gene3D" id="1.25.40.20">
    <property type="entry name" value="Ankyrin repeat-containing domain"/>
    <property type="match status" value="2"/>
</dbReference>
<sequence>MADEEEVRDNILNTLRRHERHVERQAKKLQDARKAHAAREVAQRDLELRRCVEMDEEEKWSRKAALRAQLDEKRELEIRRKAEEEKLLVLLTAARKGAKSAGAVLSTPGMRGQKRLVELTDRRVDAIETAEQVRVEIAAKLRLRYDTKRAQTAIGARVDTHCTALMEAAILHQKWEDMLHLIHVSHQSPDFETPQGFTPLVMALSHKKPSVARRLLDAGASVDLETKWGKTALLAAIVADDIDGVRLCLTRGANPRAESSAKVTPLLLAVDKGRAAIVRALLLADDELLNAANSDGAALSQQAAAARVLFENGAALAVRGKDGRTCLEWAKRCMFHMFADLLETLSFEAGFAGHADEDARHERGNADVLARADLPRLLSLVESGRLPPNFESATGLTPLVVVCTKGTLAQVQTLLALGAIAWHETRTGQSPLLVACDRGAADIITCLVNAGASFAAVDTSGANGFLHLREFPDLVAIWTRFRGQFQPAVPLGVPTRVAVVTTRHSVPLQQGGIQVRGTEIRVSPPSTPAHHPPSPDDNRANNNDNDGDEDEGPSTDESRGRRWHAQRTGLRQNRKKLVPFYEEREKILQAQARGRRNAVCVPKRDANQPSPTKGRLCENCLRVRATVTCNECRMVFCDRCVMERHYGPGHHHHTTEPLVAPVVVEVIAPEEERLSVQKCRDVVGTIRGALKLASNQTMDVDIDIRLRLLREKRDEDAKHRAAIMDFNVPKLAARLAQAKGEGNLFAKPSEIFLARNCVKRGLFDKAIKLLEAALAIQVESFGSLHPLVGHTFHELAAVRKAQGNGDEWTDRLLDALECFDDNFDCDHVDVVTTVRELLESWESRKKFKDAWAFARVVELKRRKVLGDAHELTVEMHDRGAALLAKWEMLQMFLQDSVGQRLLDRATNAEYYAETALGRLPEQLTHLLTQDTAGLECFAPFCKARMHDVNLQFWLAVETFKEKCRTSSDVGFSPHAAARDIFNEFIKSMKIKCTTVATRNHIRAFLRSEKRGAEAEVFDGAQTLVFHALYTSVYLPFLDTPEGET</sequence>
<dbReference type="CDD" id="cd19757">
    <property type="entry name" value="Bbox1"/>
    <property type="match status" value="1"/>
</dbReference>
<dbReference type="PROSITE" id="PS50132">
    <property type="entry name" value="RGS"/>
    <property type="match status" value="1"/>
</dbReference>
<dbReference type="Proteomes" id="UP000332933">
    <property type="component" value="Unassembled WGS sequence"/>
</dbReference>
<dbReference type="InterPro" id="IPR036770">
    <property type="entry name" value="Ankyrin_rpt-contain_sf"/>
</dbReference>
<keyword evidence="2" id="KW-0862">Zinc</keyword>
<dbReference type="SMART" id="SM00315">
    <property type="entry name" value="RGS"/>
    <property type="match status" value="1"/>
</dbReference>
<dbReference type="PROSITE" id="PS50119">
    <property type="entry name" value="ZF_BBOX"/>
    <property type="match status" value="1"/>
</dbReference>
<dbReference type="InterPro" id="IPR044926">
    <property type="entry name" value="RGS_subdomain_2"/>
</dbReference>
<dbReference type="GO" id="GO:0008270">
    <property type="term" value="F:zinc ion binding"/>
    <property type="evidence" value="ECO:0007669"/>
    <property type="project" value="UniProtKB-KW"/>
</dbReference>
<dbReference type="Pfam" id="PF12796">
    <property type="entry name" value="Ank_2"/>
    <property type="match status" value="1"/>
</dbReference>
<reference evidence="6" key="2">
    <citation type="submission" date="2019-06" db="EMBL/GenBank/DDBJ databases">
        <title>Genomics analysis of Aphanomyces spp. identifies a new class of oomycete effector associated with host adaptation.</title>
        <authorList>
            <person name="Gaulin E."/>
        </authorList>
    </citation>
    <scope>NUCLEOTIDE SEQUENCE</scope>
    <source>
        <strain evidence="6">CBS 578.67</strain>
    </source>
</reference>
<feature type="compositionally biased region" description="Acidic residues" evidence="3">
    <location>
        <begin position="545"/>
        <end position="554"/>
    </location>
</feature>
<organism evidence="7 8">
    <name type="scientific">Aphanomyces stellatus</name>
    <dbReference type="NCBI Taxonomy" id="120398"/>
    <lineage>
        <taxon>Eukaryota</taxon>
        <taxon>Sar</taxon>
        <taxon>Stramenopiles</taxon>
        <taxon>Oomycota</taxon>
        <taxon>Saprolegniomycetes</taxon>
        <taxon>Saprolegniales</taxon>
        <taxon>Verrucalvaceae</taxon>
        <taxon>Aphanomyces</taxon>
    </lineage>
</organism>
<dbReference type="InterPro" id="IPR051616">
    <property type="entry name" value="Cul2-RING_E3_ligase_SR"/>
</dbReference>
<dbReference type="PROSITE" id="PS50297">
    <property type="entry name" value="ANK_REP_REGION"/>
    <property type="match status" value="2"/>
</dbReference>
<evidence type="ECO:0000313" key="6">
    <source>
        <dbReference type="EMBL" id="KAF0715419.1"/>
    </source>
</evidence>
<evidence type="ECO:0000259" key="4">
    <source>
        <dbReference type="PROSITE" id="PS50119"/>
    </source>
</evidence>
<dbReference type="SUPFAM" id="SSF48097">
    <property type="entry name" value="Regulator of G-protein signaling, RGS"/>
    <property type="match status" value="1"/>
</dbReference>
<dbReference type="OrthoDB" id="194358at2759"/>
<proteinExistence type="predicted"/>
<keyword evidence="2" id="KW-0479">Metal-binding</keyword>
<dbReference type="InterPro" id="IPR013087">
    <property type="entry name" value="Znf_C2H2_type"/>
</dbReference>
<feature type="repeat" description="ANK" evidence="1">
    <location>
        <begin position="427"/>
        <end position="459"/>
    </location>
</feature>
<feature type="domain" description="RGS" evidence="5">
    <location>
        <begin position="927"/>
        <end position="1039"/>
    </location>
</feature>
<dbReference type="InterPro" id="IPR016137">
    <property type="entry name" value="RGS"/>
</dbReference>
<dbReference type="PROSITE" id="PS00028">
    <property type="entry name" value="ZINC_FINGER_C2H2_1"/>
    <property type="match status" value="1"/>
</dbReference>
<dbReference type="SMART" id="SM00248">
    <property type="entry name" value="ANK"/>
    <property type="match status" value="5"/>
</dbReference>
<dbReference type="Gene3D" id="1.25.40.10">
    <property type="entry name" value="Tetratricopeptide repeat domain"/>
    <property type="match status" value="1"/>
</dbReference>
<protein>
    <submittedName>
        <fullName evidence="7">Aste57867_3369 protein</fullName>
    </submittedName>
</protein>
<feature type="region of interest" description="Disordered" evidence="3">
    <location>
        <begin position="509"/>
        <end position="569"/>
    </location>
</feature>